<proteinExistence type="predicted"/>
<organism evidence="1">
    <name type="scientific">Arundo donax</name>
    <name type="common">Giant reed</name>
    <name type="synonym">Donax arundinaceus</name>
    <dbReference type="NCBI Taxonomy" id="35708"/>
    <lineage>
        <taxon>Eukaryota</taxon>
        <taxon>Viridiplantae</taxon>
        <taxon>Streptophyta</taxon>
        <taxon>Embryophyta</taxon>
        <taxon>Tracheophyta</taxon>
        <taxon>Spermatophyta</taxon>
        <taxon>Magnoliopsida</taxon>
        <taxon>Liliopsida</taxon>
        <taxon>Poales</taxon>
        <taxon>Poaceae</taxon>
        <taxon>PACMAD clade</taxon>
        <taxon>Arundinoideae</taxon>
        <taxon>Arundineae</taxon>
        <taxon>Arundo</taxon>
    </lineage>
</organism>
<name>A0A0A8Z4W8_ARUDO</name>
<protein>
    <submittedName>
        <fullName evidence="1">Uncharacterized protein</fullName>
    </submittedName>
</protein>
<evidence type="ECO:0000313" key="1">
    <source>
        <dbReference type="EMBL" id="JAD31780.1"/>
    </source>
</evidence>
<accession>A0A0A8Z4W8</accession>
<dbReference type="AlphaFoldDB" id="A0A0A8Z4W8"/>
<dbReference type="EMBL" id="GBRH01266115">
    <property type="protein sequence ID" value="JAD31780.1"/>
    <property type="molecule type" value="Transcribed_RNA"/>
</dbReference>
<reference evidence="1" key="2">
    <citation type="journal article" date="2015" name="Data Brief">
        <title>Shoot transcriptome of the giant reed, Arundo donax.</title>
        <authorList>
            <person name="Barrero R.A."/>
            <person name="Guerrero F.D."/>
            <person name="Moolhuijzen P."/>
            <person name="Goolsby J.A."/>
            <person name="Tidwell J."/>
            <person name="Bellgard S.E."/>
            <person name="Bellgard M.I."/>
        </authorList>
    </citation>
    <scope>NUCLEOTIDE SEQUENCE</scope>
    <source>
        <tissue evidence="1">Shoot tissue taken approximately 20 cm above the soil surface</tissue>
    </source>
</reference>
<sequence>MQFFWGSRKTSSSWGQDFAWDI</sequence>
<reference evidence="1" key="1">
    <citation type="submission" date="2014-09" db="EMBL/GenBank/DDBJ databases">
        <authorList>
            <person name="Magalhaes I.L.F."/>
            <person name="Oliveira U."/>
            <person name="Santos F.R."/>
            <person name="Vidigal T.H.D.A."/>
            <person name="Brescovit A.D."/>
            <person name="Santos A.J."/>
        </authorList>
    </citation>
    <scope>NUCLEOTIDE SEQUENCE</scope>
    <source>
        <tissue evidence="1">Shoot tissue taken approximately 20 cm above the soil surface</tissue>
    </source>
</reference>